<evidence type="ECO:0000256" key="16">
    <source>
        <dbReference type="ARBA" id="ARBA00074987"/>
    </source>
</evidence>
<evidence type="ECO:0000256" key="4">
    <source>
        <dbReference type="ARBA" id="ARBA00022555"/>
    </source>
</evidence>
<dbReference type="PROSITE" id="PS51375">
    <property type="entry name" value="PPR"/>
    <property type="match status" value="1"/>
</dbReference>
<feature type="compositionally biased region" description="Acidic residues" evidence="20">
    <location>
        <begin position="300"/>
        <end position="326"/>
    </location>
</feature>
<keyword evidence="11 19" id="KW-0175">Coiled coil</keyword>
<dbReference type="InterPro" id="IPR019266">
    <property type="entry name" value="Ribosomal_mS27"/>
</dbReference>
<dbReference type="PANTHER" id="PTHR21393:SF0">
    <property type="entry name" value="SMALL RIBOSOMAL SUBUNIT PROTEIN MS27"/>
    <property type="match status" value="1"/>
</dbReference>
<feature type="repeat" description="PPR" evidence="18">
    <location>
        <begin position="143"/>
        <end position="178"/>
    </location>
</feature>
<keyword evidence="13" id="KW-0687">Ribonucleoprotein</keyword>
<reference evidence="21" key="3">
    <citation type="submission" date="2025-09" db="UniProtKB">
        <authorList>
            <consortium name="Ensembl"/>
        </authorList>
    </citation>
    <scope>IDENTIFICATION</scope>
</reference>
<evidence type="ECO:0000256" key="5">
    <source>
        <dbReference type="ARBA" id="ARBA00022730"/>
    </source>
</evidence>
<evidence type="ECO:0000256" key="20">
    <source>
        <dbReference type="SAM" id="MobiDB-lite"/>
    </source>
</evidence>
<evidence type="ECO:0000313" key="21">
    <source>
        <dbReference type="Ensembl" id="ENSBIXP00000032871.1"/>
    </source>
</evidence>
<evidence type="ECO:0000256" key="2">
    <source>
        <dbReference type="ARBA" id="ARBA00004496"/>
    </source>
</evidence>
<evidence type="ECO:0000256" key="3">
    <source>
        <dbReference type="ARBA" id="ARBA00022490"/>
    </source>
</evidence>
<comment type="similarity">
    <text evidence="14">Belongs to the mitochondrion-specific ribosomal protein mS27 family.</text>
</comment>
<keyword evidence="6" id="KW-0677">Repeat</keyword>
<sequence length="418" mass="48646">MSPEMRLTPPRRARRRIAGFVMPWMLSRKRYLLSAAYEDSRKWEARAKEDCHLADLASLMDKTYERKLPVSSLTISRFVDNISSREEIDHAEYYLYKFRHSPNCWYLRNWTIHTWIRQCLKYGAQDKALYTLVNKVQYGIFPDNYTFNLLMDHFIKKENYKDALSVVFEIMMQEAFEVPSTQLLSLYVLYQCLAKKTDFSWEEERNFGASLLLPGLKQKNSVGLSSQLYGYALLGKVELQQGLRAVYHNMPLLWRPGYLDRALQVMEKVASSPEDGKLCREALGVLDRALKALTAPAQESPEEQPQEGEESPASEELMEQLDVEETEQSKLPRYVERYEALHSKLQALGKVESESLLTLTTQLVKEQLPTCEAEDIATYEQKLQEWHLELVNLIEREKEMREKARLKHEARRAAKAAA</sequence>
<keyword evidence="22" id="KW-1185">Reference proteome</keyword>
<evidence type="ECO:0000256" key="19">
    <source>
        <dbReference type="SAM" id="Coils"/>
    </source>
</evidence>
<keyword evidence="5" id="KW-0699">rRNA-binding</keyword>
<keyword evidence="9" id="KW-0809">Transit peptide</keyword>
<dbReference type="Ensembl" id="ENSBIXT00000018516.1">
    <property type="protein sequence ID" value="ENSBIXP00000032871.1"/>
    <property type="gene ID" value="ENSBIXG00000015567.1"/>
</dbReference>
<evidence type="ECO:0000256" key="1">
    <source>
        <dbReference type="ARBA" id="ARBA00004173"/>
    </source>
</evidence>
<proteinExistence type="inferred from homology"/>
<dbReference type="GO" id="GO:0005763">
    <property type="term" value="C:mitochondrial small ribosomal subunit"/>
    <property type="evidence" value="ECO:0007669"/>
    <property type="project" value="UniProtKB-ARBA"/>
</dbReference>
<evidence type="ECO:0000256" key="15">
    <source>
        <dbReference type="ARBA" id="ARBA00069223"/>
    </source>
</evidence>
<keyword evidence="10" id="KW-0689">Ribosomal protein</keyword>
<organism evidence="21 22">
    <name type="scientific">Bos indicus x Bos taurus</name>
    <name type="common">Hybrid cattle</name>
    <dbReference type="NCBI Taxonomy" id="30522"/>
    <lineage>
        <taxon>Eukaryota</taxon>
        <taxon>Metazoa</taxon>
        <taxon>Chordata</taxon>
        <taxon>Craniata</taxon>
        <taxon>Vertebrata</taxon>
        <taxon>Euteleostomi</taxon>
        <taxon>Mammalia</taxon>
        <taxon>Eutheria</taxon>
        <taxon>Laurasiatheria</taxon>
        <taxon>Artiodactyla</taxon>
        <taxon>Ruminantia</taxon>
        <taxon>Pecora</taxon>
        <taxon>Bovidae</taxon>
        <taxon>Bovinae</taxon>
        <taxon>Bos</taxon>
    </lineage>
</organism>
<evidence type="ECO:0000256" key="9">
    <source>
        <dbReference type="ARBA" id="ARBA00022946"/>
    </source>
</evidence>
<feature type="region of interest" description="Disordered" evidence="20">
    <location>
        <begin position="295"/>
        <end position="328"/>
    </location>
</feature>
<dbReference type="PANTHER" id="PTHR21393">
    <property type="entry name" value="MITOCHONDRIAL 28S RIBOSOMAL PROTEIN S27"/>
    <property type="match status" value="1"/>
</dbReference>
<keyword evidence="12" id="KW-0496">Mitochondrion</keyword>
<comment type="subcellular location">
    <subcellularLocation>
        <location evidence="2">Cytoplasm</location>
    </subcellularLocation>
    <subcellularLocation>
        <location evidence="1">Mitochondrion</location>
    </subcellularLocation>
</comment>
<dbReference type="InterPro" id="IPR002885">
    <property type="entry name" value="PPR_rpt"/>
</dbReference>
<evidence type="ECO:0000256" key="18">
    <source>
        <dbReference type="PROSITE-ProRule" id="PRU00708"/>
    </source>
</evidence>
<dbReference type="GO" id="GO:0005743">
    <property type="term" value="C:mitochondrial inner membrane"/>
    <property type="evidence" value="ECO:0007669"/>
    <property type="project" value="UniProtKB-ARBA"/>
</dbReference>
<evidence type="ECO:0000313" key="22">
    <source>
        <dbReference type="Proteomes" id="UP000314981"/>
    </source>
</evidence>
<dbReference type="InterPro" id="IPR011990">
    <property type="entry name" value="TPR-like_helical_dom_sf"/>
</dbReference>
<dbReference type="Gene3D" id="1.25.40.10">
    <property type="entry name" value="Tetratricopeptide repeat domain"/>
    <property type="match status" value="1"/>
</dbReference>
<dbReference type="GO" id="GO:0000049">
    <property type="term" value="F:tRNA binding"/>
    <property type="evidence" value="ECO:0007669"/>
    <property type="project" value="UniProtKB-KW"/>
</dbReference>
<dbReference type="GO" id="GO:0019843">
    <property type="term" value="F:rRNA binding"/>
    <property type="evidence" value="ECO:0007669"/>
    <property type="project" value="UniProtKB-KW"/>
</dbReference>
<evidence type="ECO:0000256" key="7">
    <source>
        <dbReference type="ARBA" id="ARBA00022845"/>
    </source>
</evidence>
<keyword evidence="4" id="KW-0820">tRNA-binding</keyword>
<evidence type="ECO:0000256" key="11">
    <source>
        <dbReference type="ARBA" id="ARBA00023054"/>
    </source>
</evidence>
<accession>A0A4W2E151</accession>
<evidence type="ECO:0000256" key="14">
    <source>
        <dbReference type="ARBA" id="ARBA00061536"/>
    </source>
</evidence>
<evidence type="ECO:0000256" key="6">
    <source>
        <dbReference type="ARBA" id="ARBA00022737"/>
    </source>
</evidence>
<feature type="coiled-coil region" evidence="19">
    <location>
        <begin position="376"/>
        <end position="416"/>
    </location>
</feature>
<keyword evidence="3" id="KW-0963">Cytoplasm</keyword>
<gene>
    <name evidence="21" type="primary">MRPS27</name>
</gene>
<dbReference type="Pfam" id="PF10037">
    <property type="entry name" value="MRP-S27"/>
    <property type="match status" value="1"/>
</dbReference>
<name>A0A4W2E151_BOBOX</name>
<evidence type="ECO:0000256" key="13">
    <source>
        <dbReference type="ARBA" id="ARBA00023274"/>
    </source>
</evidence>
<reference evidence="21" key="2">
    <citation type="submission" date="2025-08" db="UniProtKB">
        <authorList>
            <consortium name="Ensembl"/>
        </authorList>
    </citation>
    <scope>IDENTIFICATION</scope>
</reference>
<dbReference type="Proteomes" id="UP000314981">
    <property type="component" value="Chromosome 20"/>
</dbReference>
<keyword evidence="7" id="KW-0810">Translation regulation</keyword>
<evidence type="ECO:0000256" key="8">
    <source>
        <dbReference type="ARBA" id="ARBA00022884"/>
    </source>
</evidence>
<dbReference type="FunFam" id="1.25.40.10:FF:000232">
    <property type="entry name" value="28S ribosomal protein S27, mitochondrial"/>
    <property type="match status" value="1"/>
</dbReference>
<dbReference type="InterPro" id="IPR034913">
    <property type="entry name" value="mS27/PTCD2"/>
</dbReference>
<dbReference type="GO" id="GO:0006417">
    <property type="term" value="P:regulation of translation"/>
    <property type="evidence" value="ECO:0007669"/>
    <property type="project" value="UniProtKB-KW"/>
</dbReference>
<evidence type="ECO:0000256" key="17">
    <source>
        <dbReference type="ARBA" id="ARBA00075386"/>
    </source>
</evidence>
<evidence type="ECO:0000256" key="12">
    <source>
        <dbReference type="ARBA" id="ARBA00023128"/>
    </source>
</evidence>
<reference evidence="21 22" key="1">
    <citation type="submission" date="2018-11" db="EMBL/GenBank/DDBJ databases">
        <title>Haplotype-resolved cattle genomes.</title>
        <authorList>
            <person name="Low W.Y."/>
            <person name="Tearle R."/>
            <person name="Bickhart D.M."/>
            <person name="Rosen B.D."/>
            <person name="Koren S."/>
            <person name="Rhie A."/>
            <person name="Hiendleder S."/>
            <person name="Phillippy A.M."/>
            <person name="Smith T.P.L."/>
            <person name="Williams J.L."/>
        </authorList>
    </citation>
    <scope>NUCLEOTIDE SEQUENCE [LARGE SCALE GENOMIC DNA]</scope>
</reference>
<protein>
    <recommendedName>
        <fullName evidence="15">Small ribosomal subunit protein mS27</fullName>
    </recommendedName>
    <alternativeName>
        <fullName evidence="17">28S ribosomal protein S27, mitochondrial</fullName>
    </alternativeName>
    <alternativeName>
        <fullName evidence="16">Mitochondrial ribosomal protein S27</fullName>
    </alternativeName>
</protein>
<dbReference type="AlphaFoldDB" id="A0A4W2E151"/>
<evidence type="ECO:0000256" key="10">
    <source>
        <dbReference type="ARBA" id="ARBA00022980"/>
    </source>
</evidence>
<keyword evidence="8" id="KW-0694">RNA-binding</keyword>